<dbReference type="SUPFAM" id="SSF53223">
    <property type="entry name" value="Aminoacid dehydrogenase-like, N-terminal domain"/>
    <property type="match status" value="1"/>
</dbReference>
<dbReference type="GO" id="GO:0004764">
    <property type="term" value="F:shikimate 3-dehydrogenase (NADP+) activity"/>
    <property type="evidence" value="ECO:0007669"/>
    <property type="project" value="InterPro"/>
</dbReference>
<gene>
    <name evidence="2" type="ORF">SAMN04487968_109175</name>
</gene>
<dbReference type="EMBL" id="FOLB01000009">
    <property type="protein sequence ID" value="SFC68682.1"/>
    <property type="molecule type" value="Genomic_DNA"/>
</dbReference>
<organism evidence="2 3">
    <name type="scientific">Nocardioides terrae</name>
    <dbReference type="NCBI Taxonomy" id="574651"/>
    <lineage>
        <taxon>Bacteria</taxon>
        <taxon>Bacillati</taxon>
        <taxon>Actinomycetota</taxon>
        <taxon>Actinomycetes</taxon>
        <taxon>Propionibacteriales</taxon>
        <taxon>Nocardioidaceae</taxon>
        <taxon>Nocardioides</taxon>
    </lineage>
</organism>
<feature type="domain" description="Shikimate dehydrogenase substrate binding N-terminal" evidence="1">
    <location>
        <begin position="3"/>
        <end position="75"/>
    </location>
</feature>
<sequence length="103" mass="11150">MQEREGDMHGLRISYRIIDAGIHRMGAEDLPGILAWAERFGFDGLNITHPFKQAVIPLLDELSGDATDLGAVNTIVFGNGRRIGRTPTGGAMAARSARCCPTR</sequence>
<keyword evidence="3" id="KW-1185">Reference proteome</keyword>
<evidence type="ECO:0000313" key="3">
    <source>
        <dbReference type="Proteomes" id="UP000198832"/>
    </source>
</evidence>
<dbReference type="STRING" id="574651.SAMN04487968_109175"/>
<accession>A0A1I1L851</accession>
<dbReference type="InterPro" id="IPR013708">
    <property type="entry name" value="Shikimate_DH-bd_N"/>
</dbReference>
<name>A0A1I1L851_9ACTN</name>
<evidence type="ECO:0000313" key="2">
    <source>
        <dbReference type="EMBL" id="SFC68682.1"/>
    </source>
</evidence>
<proteinExistence type="predicted"/>
<dbReference type="Pfam" id="PF08501">
    <property type="entry name" value="Shikimate_dh_N"/>
    <property type="match status" value="1"/>
</dbReference>
<dbReference type="InterPro" id="IPR046346">
    <property type="entry name" value="Aminoacid_DH-like_N_sf"/>
</dbReference>
<reference evidence="2 3" key="1">
    <citation type="submission" date="2016-10" db="EMBL/GenBank/DDBJ databases">
        <authorList>
            <person name="de Groot N.N."/>
        </authorList>
    </citation>
    <scope>NUCLEOTIDE SEQUENCE [LARGE SCALE GENOMIC DNA]</scope>
    <source>
        <strain evidence="2 3">CGMCC 1.7056</strain>
    </source>
</reference>
<protein>
    <submittedName>
        <fullName evidence="2">Shikimate dehydrogenase substrate binding domain-containing protein</fullName>
    </submittedName>
</protein>
<evidence type="ECO:0000259" key="1">
    <source>
        <dbReference type="Pfam" id="PF08501"/>
    </source>
</evidence>
<dbReference type="AlphaFoldDB" id="A0A1I1L851"/>
<dbReference type="Gene3D" id="3.40.50.10860">
    <property type="entry name" value="Leucine Dehydrogenase, chain A, domain 1"/>
    <property type="match status" value="1"/>
</dbReference>
<dbReference type="Proteomes" id="UP000198832">
    <property type="component" value="Unassembled WGS sequence"/>
</dbReference>